<dbReference type="InterPro" id="IPR036390">
    <property type="entry name" value="WH_DNA-bd_sf"/>
</dbReference>
<dbReference type="FunFam" id="1.10.10.10:FF:000479">
    <property type="entry name" value="Predicted protein"/>
    <property type="match status" value="1"/>
</dbReference>
<dbReference type="PANTHER" id="PTHR10015:SF206">
    <property type="entry name" value="HSF-TYPE DNA-BINDING DOMAIN-CONTAINING PROTEIN"/>
    <property type="match status" value="1"/>
</dbReference>
<dbReference type="GO" id="GO:0003677">
    <property type="term" value="F:DNA binding"/>
    <property type="evidence" value="ECO:0007669"/>
    <property type="project" value="UniProtKB-KW"/>
</dbReference>
<gene>
    <name evidence="7" type="ORF">ACHAWO_010407</name>
</gene>
<dbReference type="Gene3D" id="1.10.10.10">
    <property type="entry name" value="Winged helix-like DNA-binding domain superfamily/Winged helix DNA-binding domain"/>
    <property type="match status" value="1"/>
</dbReference>
<evidence type="ECO:0000256" key="2">
    <source>
        <dbReference type="ARBA" id="ARBA00023125"/>
    </source>
</evidence>
<dbReference type="EMBL" id="JALLPJ020001367">
    <property type="protein sequence ID" value="KAL3767388.1"/>
    <property type="molecule type" value="Genomic_DNA"/>
</dbReference>
<feature type="compositionally biased region" description="Basic and acidic residues" evidence="5">
    <location>
        <begin position="20"/>
        <end position="31"/>
    </location>
</feature>
<evidence type="ECO:0000256" key="1">
    <source>
        <dbReference type="ARBA" id="ARBA00004123"/>
    </source>
</evidence>
<comment type="caution">
    <text evidence="7">The sequence shown here is derived from an EMBL/GenBank/DDBJ whole genome shotgun (WGS) entry which is preliminary data.</text>
</comment>
<proteinExistence type="inferred from homology"/>
<accession>A0ABD3MTZ7</accession>
<dbReference type="PANTHER" id="PTHR10015">
    <property type="entry name" value="HEAT SHOCK TRANSCRIPTION FACTOR"/>
    <property type="match status" value="1"/>
</dbReference>
<keyword evidence="8" id="KW-1185">Reference proteome</keyword>
<dbReference type="SMART" id="SM00415">
    <property type="entry name" value="HSF"/>
    <property type="match status" value="1"/>
</dbReference>
<feature type="region of interest" description="Disordered" evidence="5">
    <location>
        <begin position="20"/>
        <end position="113"/>
    </location>
</feature>
<dbReference type="PRINTS" id="PR00056">
    <property type="entry name" value="HSFDOMAIN"/>
</dbReference>
<comment type="similarity">
    <text evidence="4">Belongs to the HSF family.</text>
</comment>
<evidence type="ECO:0000259" key="6">
    <source>
        <dbReference type="SMART" id="SM00415"/>
    </source>
</evidence>
<sequence length="389" mass="43022">MNTSKIDALAMAVEASSVELHRQEAQAESKRNATAVSQPTTPAQPRGNSFVESPTAAASLQASHESTVVGPTKNTVAAASMSSPQRSSLQIPNATTDGNVQPPSTPSPNRKKSASFVDKLHAMLANKNIQHITAWLPSGKSFVILDKEAFTKTVLPSYFKEAKFESFSRRIKRCGFKKAYANGQKSIVYSHEMFQKDRLDLCKTMNGRASDNEKDEAKDDTNKTVQAAELARTEMSLQNELQFNQLRPQLLQPQLQPNHPQPMEEGPSSAPNMPPQPPIWMPGQAPVPALLSYEQAAAMGNPYAEAHVRRHSTSVQYPSTPQYANGNAYNVLQPRPHSMSPIDHNREMPARAAMLMSALDEEIADLEEQLVILHRLRALRDRRRNLNPE</sequence>
<dbReference type="AlphaFoldDB" id="A0ABD3MTZ7"/>
<feature type="compositionally biased region" description="Polar residues" evidence="5">
    <location>
        <begin position="32"/>
        <end position="66"/>
    </location>
</feature>
<feature type="compositionally biased region" description="Polar residues" evidence="5">
    <location>
        <begin position="72"/>
        <end position="102"/>
    </location>
</feature>
<dbReference type="InterPro" id="IPR036388">
    <property type="entry name" value="WH-like_DNA-bd_sf"/>
</dbReference>
<comment type="subcellular location">
    <subcellularLocation>
        <location evidence="1">Nucleus</location>
    </subcellularLocation>
</comment>
<evidence type="ECO:0000256" key="3">
    <source>
        <dbReference type="ARBA" id="ARBA00023242"/>
    </source>
</evidence>
<organism evidence="7 8">
    <name type="scientific">Cyclotella atomus</name>
    <dbReference type="NCBI Taxonomy" id="382360"/>
    <lineage>
        <taxon>Eukaryota</taxon>
        <taxon>Sar</taxon>
        <taxon>Stramenopiles</taxon>
        <taxon>Ochrophyta</taxon>
        <taxon>Bacillariophyta</taxon>
        <taxon>Coscinodiscophyceae</taxon>
        <taxon>Thalassiosirophycidae</taxon>
        <taxon>Stephanodiscales</taxon>
        <taxon>Stephanodiscaceae</taxon>
        <taxon>Cyclotella</taxon>
    </lineage>
</organism>
<feature type="region of interest" description="Disordered" evidence="5">
    <location>
        <begin position="253"/>
        <end position="274"/>
    </location>
</feature>
<dbReference type="InterPro" id="IPR000232">
    <property type="entry name" value="HSF_DNA-bd"/>
</dbReference>
<protein>
    <recommendedName>
        <fullName evidence="6">HSF-type DNA-binding domain-containing protein</fullName>
    </recommendedName>
</protein>
<feature type="domain" description="HSF-type DNA-binding" evidence="6">
    <location>
        <begin position="112"/>
        <end position="208"/>
    </location>
</feature>
<dbReference type="SUPFAM" id="SSF46785">
    <property type="entry name" value="Winged helix' DNA-binding domain"/>
    <property type="match status" value="1"/>
</dbReference>
<name>A0ABD3MTZ7_9STRA</name>
<evidence type="ECO:0000313" key="8">
    <source>
        <dbReference type="Proteomes" id="UP001530400"/>
    </source>
</evidence>
<reference evidence="7 8" key="1">
    <citation type="submission" date="2024-10" db="EMBL/GenBank/DDBJ databases">
        <title>Updated reference genomes for cyclostephanoid diatoms.</title>
        <authorList>
            <person name="Roberts W.R."/>
            <person name="Alverson A.J."/>
        </authorList>
    </citation>
    <scope>NUCLEOTIDE SEQUENCE [LARGE SCALE GENOMIC DNA]</scope>
    <source>
        <strain evidence="7 8">AJA010-31</strain>
    </source>
</reference>
<evidence type="ECO:0000256" key="4">
    <source>
        <dbReference type="RuleBase" id="RU004020"/>
    </source>
</evidence>
<dbReference type="Pfam" id="PF00447">
    <property type="entry name" value="HSF_DNA-bind"/>
    <property type="match status" value="1"/>
</dbReference>
<dbReference type="GO" id="GO:0005634">
    <property type="term" value="C:nucleus"/>
    <property type="evidence" value="ECO:0007669"/>
    <property type="project" value="UniProtKB-SubCell"/>
</dbReference>
<keyword evidence="3" id="KW-0539">Nucleus</keyword>
<evidence type="ECO:0000256" key="5">
    <source>
        <dbReference type="SAM" id="MobiDB-lite"/>
    </source>
</evidence>
<evidence type="ECO:0000313" key="7">
    <source>
        <dbReference type="EMBL" id="KAL3767388.1"/>
    </source>
</evidence>
<keyword evidence="2" id="KW-0238">DNA-binding</keyword>
<dbReference type="Proteomes" id="UP001530400">
    <property type="component" value="Unassembled WGS sequence"/>
</dbReference>